<organism evidence="10 11">
    <name type="scientific">Ordospora colligata OC4</name>
    <dbReference type="NCBI Taxonomy" id="1354746"/>
    <lineage>
        <taxon>Eukaryota</taxon>
        <taxon>Fungi</taxon>
        <taxon>Fungi incertae sedis</taxon>
        <taxon>Microsporidia</taxon>
        <taxon>Ordosporidae</taxon>
        <taxon>Ordospora</taxon>
    </lineage>
</organism>
<dbReference type="Pfam" id="PF00005">
    <property type="entry name" value="ABC_tran"/>
    <property type="match status" value="1"/>
</dbReference>
<dbReference type="HOGENOM" id="CLU_020421_1_0_1"/>
<keyword evidence="5" id="KW-0067">ATP-binding</keyword>
<keyword evidence="4" id="KW-0547">Nucleotide-binding</keyword>
<evidence type="ECO:0000256" key="4">
    <source>
        <dbReference type="ARBA" id="ARBA00022741"/>
    </source>
</evidence>
<dbReference type="VEuPathDB" id="MicrosporidiaDB:M896_090040"/>
<evidence type="ECO:0000313" key="10">
    <source>
        <dbReference type="EMBL" id="KHN69081.1"/>
    </source>
</evidence>
<dbReference type="InParanoid" id="A0A0B2UDC9"/>
<dbReference type="GO" id="GO:0016887">
    <property type="term" value="F:ATP hydrolysis activity"/>
    <property type="evidence" value="ECO:0007669"/>
    <property type="project" value="InterPro"/>
</dbReference>
<evidence type="ECO:0000259" key="9">
    <source>
        <dbReference type="PROSITE" id="PS50893"/>
    </source>
</evidence>
<dbReference type="InterPro" id="IPR003593">
    <property type="entry name" value="AAA+_ATPase"/>
</dbReference>
<keyword evidence="2" id="KW-0813">Transport</keyword>
<dbReference type="InterPro" id="IPR027417">
    <property type="entry name" value="P-loop_NTPase"/>
</dbReference>
<dbReference type="InterPro" id="IPR050352">
    <property type="entry name" value="ABCG_transporters"/>
</dbReference>
<feature type="transmembrane region" description="Helical" evidence="8">
    <location>
        <begin position="466"/>
        <end position="486"/>
    </location>
</feature>
<reference evidence="10 11" key="1">
    <citation type="journal article" date="2014" name="MBio">
        <title>The Ordospora colligata genome; evolution of extreme reduction in microsporidia and host-to-parasite horizontal gene transfer.</title>
        <authorList>
            <person name="Pombert J.-F."/>
            <person name="Haag K.L."/>
            <person name="Beidas S."/>
            <person name="Ebert D."/>
            <person name="Keeling P.J."/>
        </authorList>
    </citation>
    <scope>NUCLEOTIDE SEQUENCE [LARGE SCALE GENOMIC DNA]</scope>
    <source>
        <strain evidence="10 11">OC4</strain>
    </source>
</reference>
<keyword evidence="11" id="KW-1185">Reference proteome</keyword>
<feature type="transmembrane region" description="Helical" evidence="8">
    <location>
        <begin position="498"/>
        <end position="516"/>
    </location>
</feature>
<dbReference type="PROSITE" id="PS00211">
    <property type="entry name" value="ABC_TRANSPORTER_1"/>
    <property type="match status" value="1"/>
</dbReference>
<comment type="caution">
    <text evidence="10">The sequence shown here is derived from an EMBL/GenBank/DDBJ whole genome shotgun (WGS) entry which is preliminary data.</text>
</comment>
<dbReference type="OrthoDB" id="2141921at2759"/>
<gene>
    <name evidence="10" type="ORF">M896_090040</name>
</gene>
<evidence type="ECO:0000256" key="2">
    <source>
        <dbReference type="ARBA" id="ARBA00022448"/>
    </source>
</evidence>
<dbReference type="AlphaFoldDB" id="A0A0B2UDC9"/>
<keyword evidence="6 8" id="KW-1133">Transmembrane helix</keyword>
<dbReference type="PANTHER" id="PTHR48041">
    <property type="entry name" value="ABC TRANSPORTER G FAMILY MEMBER 28"/>
    <property type="match status" value="1"/>
</dbReference>
<keyword evidence="7 8" id="KW-0472">Membrane</keyword>
<dbReference type="SUPFAM" id="SSF52540">
    <property type="entry name" value="P-loop containing nucleoside triphosphate hydrolases"/>
    <property type="match status" value="1"/>
</dbReference>
<dbReference type="Gene3D" id="3.40.50.300">
    <property type="entry name" value="P-loop containing nucleotide triphosphate hydrolases"/>
    <property type="match status" value="1"/>
</dbReference>
<dbReference type="PANTHER" id="PTHR48041:SF91">
    <property type="entry name" value="ABC TRANSPORTER G FAMILY MEMBER 28"/>
    <property type="match status" value="1"/>
</dbReference>
<accession>A0A0B2UDC9</accession>
<comment type="subcellular location">
    <subcellularLocation>
        <location evidence="1">Membrane</location>
        <topology evidence="1">Multi-pass membrane protein</topology>
    </subcellularLocation>
</comment>
<feature type="transmembrane region" description="Helical" evidence="8">
    <location>
        <begin position="388"/>
        <end position="409"/>
    </location>
</feature>
<dbReference type="GeneID" id="26262218"/>
<feature type="transmembrane region" description="Helical" evidence="8">
    <location>
        <begin position="429"/>
        <end position="454"/>
    </location>
</feature>
<evidence type="ECO:0000256" key="7">
    <source>
        <dbReference type="ARBA" id="ARBA00023136"/>
    </source>
</evidence>
<dbReference type="SMART" id="SM00382">
    <property type="entry name" value="AAA"/>
    <property type="match status" value="1"/>
</dbReference>
<sequence>MEEQMALKFEDVFLKVPCRSLDANKEYIELVSGISGQVCSGRLTAVMGGSGSGKTTFLKLLLGRVSNDALTSGIISLNGKQRVAYEWLKSVSYMEQFDTFSPYLSVEESIRYSFIFRGKTKPKDFRISKAMDEIISEMGLEKIRNSLVGAISGGERRRLMLAMDLAAEPDIIFLDEPTSGLDSQLALEIVQILKKYAESKNKIILMTVHQPGNMMLGMFDDIMFLNKGRMVYMGPVSGLEGFLEINGMRKRSELSIAECLFEIKADSLVSEQHSAETQITSSKVMEKSSEYCIATVFLWKHVWYLLNRQFKIDYRNGMISNILLFKLTMLAFLFLFLCCKVKHSVFMFISKMFPLYSENGKGYIDDLKVFLIKVYPRLGVMYADIMDFLSYNLIPFITSFSIFNDSSFLDNEALLKKEMFRCDYSQFSLFVSILIYECGFSLLRSLFFCMLIGFTQFRDILTSRTVLMITAMPLSMVVFMIAVKSFSSKAYPLNISRVAAFVLTTFLRPFSLSIELEELYEKYVFMKYLYPFSYLLFLCPFLFIDTLFYATLGESKSISPGFRILLSHFNNITIFSRGSSKSVMNRSITFLNRCYLSNSSLVMLIVFSLLLTLALSMAFLIFKFSPKVRMTLSKMSLAMDLKEVTTN</sequence>
<evidence type="ECO:0000256" key="5">
    <source>
        <dbReference type="ARBA" id="ARBA00022840"/>
    </source>
</evidence>
<proteinExistence type="predicted"/>
<dbReference type="PROSITE" id="PS50893">
    <property type="entry name" value="ABC_TRANSPORTER_2"/>
    <property type="match status" value="1"/>
</dbReference>
<dbReference type="GO" id="GO:0042626">
    <property type="term" value="F:ATPase-coupled transmembrane transporter activity"/>
    <property type="evidence" value="ECO:0007669"/>
    <property type="project" value="TreeGrafter"/>
</dbReference>
<evidence type="ECO:0000313" key="11">
    <source>
        <dbReference type="Proteomes" id="UP000031056"/>
    </source>
</evidence>
<evidence type="ECO:0000256" key="3">
    <source>
        <dbReference type="ARBA" id="ARBA00022692"/>
    </source>
</evidence>
<dbReference type="InterPro" id="IPR017871">
    <property type="entry name" value="ABC_transporter-like_CS"/>
</dbReference>
<dbReference type="GO" id="GO:0005524">
    <property type="term" value="F:ATP binding"/>
    <property type="evidence" value="ECO:0007669"/>
    <property type="project" value="UniProtKB-KW"/>
</dbReference>
<dbReference type="Proteomes" id="UP000031056">
    <property type="component" value="Unassembled WGS sequence"/>
</dbReference>
<protein>
    <submittedName>
        <fullName evidence="10">ABCG White-like ABC transporter</fullName>
    </submittedName>
</protein>
<feature type="transmembrane region" description="Helical" evidence="8">
    <location>
        <begin position="528"/>
        <end position="550"/>
    </location>
</feature>
<evidence type="ECO:0000256" key="1">
    <source>
        <dbReference type="ARBA" id="ARBA00004141"/>
    </source>
</evidence>
<evidence type="ECO:0000256" key="6">
    <source>
        <dbReference type="ARBA" id="ARBA00022989"/>
    </source>
</evidence>
<name>A0A0B2UDC9_9MICR</name>
<keyword evidence="3 8" id="KW-0812">Transmembrane</keyword>
<feature type="transmembrane region" description="Helical" evidence="8">
    <location>
        <begin position="601"/>
        <end position="622"/>
    </location>
</feature>
<dbReference type="GO" id="GO:0016020">
    <property type="term" value="C:membrane"/>
    <property type="evidence" value="ECO:0007669"/>
    <property type="project" value="UniProtKB-SubCell"/>
</dbReference>
<dbReference type="RefSeq" id="XP_014563123.1">
    <property type="nucleotide sequence ID" value="XM_014707637.1"/>
</dbReference>
<feature type="domain" description="ABC transporter" evidence="9">
    <location>
        <begin position="7"/>
        <end position="252"/>
    </location>
</feature>
<feature type="transmembrane region" description="Helical" evidence="8">
    <location>
        <begin position="318"/>
        <end position="339"/>
    </location>
</feature>
<evidence type="ECO:0000256" key="8">
    <source>
        <dbReference type="SAM" id="Phobius"/>
    </source>
</evidence>
<dbReference type="EMBL" id="JOKQ01000009">
    <property type="protein sequence ID" value="KHN69081.1"/>
    <property type="molecule type" value="Genomic_DNA"/>
</dbReference>
<dbReference type="STRING" id="1354746.A0A0B2UDC9"/>
<dbReference type="InterPro" id="IPR003439">
    <property type="entry name" value="ABC_transporter-like_ATP-bd"/>
</dbReference>